<organism evidence="2 3">
    <name type="scientific">Cylindrospermum stagnale PCC 7417</name>
    <dbReference type="NCBI Taxonomy" id="56107"/>
    <lineage>
        <taxon>Bacteria</taxon>
        <taxon>Bacillati</taxon>
        <taxon>Cyanobacteriota</taxon>
        <taxon>Cyanophyceae</taxon>
        <taxon>Nostocales</taxon>
        <taxon>Nostocaceae</taxon>
        <taxon>Cylindrospermum</taxon>
    </lineage>
</organism>
<dbReference type="STRING" id="56107.Cylst_5981"/>
<dbReference type="PANTHER" id="PTHR37477">
    <property type="entry name" value="COBALT-PRECORRIN-5A HYDROLASE"/>
    <property type="match status" value="1"/>
</dbReference>
<dbReference type="PATRIC" id="fig|56107.3.peg.6576"/>
<dbReference type="InterPro" id="IPR002750">
    <property type="entry name" value="CobE/GbiG_C"/>
</dbReference>
<dbReference type="Proteomes" id="UP000010475">
    <property type="component" value="Chromosome"/>
</dbReference>
<dbReference type="Pfam" id="PF01890">
    <property type="entry name" value="CbiG_C"/>
    <property type="match status" value="1"/>
</dbReference>
<dbReference type="EMBL" id="CP003642">
    <property type="protein sequence ID" value="AFZ27955.1"/>
    <property type="molecule type" value="Genomic_DNA"/>
</dbReference>
<accession>K9X5M2</accession>
<feature type="domain" description="CobE/GbiG C-terminal" evidence="1">
    <location>
        <begin position="15"/>
        <end position="162"/>
    </location>
</feature>
<dbReference type="GO" id="GO:0009236">
    <property type="term" value="P:cobalamin biosynthetic process"/>
    <property type="evidence" value="ECO:0007669"/>
    <property type="project" value="InterPro"/>
</dbReference>
<sequence>MNEQILQLPLEPRLLWVGIGCQRGTSRQLIEKAIEQVFEEYQLVHSAMAKRPLEAIAGIATIDSKASEAGLVELCHLYNLPLKTFSAEILSAVWVPNPAKIIEKTVGTPSVAEAAAILAASRLIPLESSFVGKTIEGLELILVPKQIFRLPGQAGVVTIAVAQSTNQVACNISTSL</sequence>
<name>K9X5M2_9NOST</name>
<dbReference type="OrthoDB" id="9772960at2"/>
<reference evidence="2 3" key="1">
    <citation type="submission" date="2012-06" db="EMBL/GenBank/DDBJ databases">
        <title>Finished chromosome of genome of Cylindrospermum stagnale PCC 7417.</title>
        <authorList>
            <consortium name="US DOE Joint Genome Institute"/>
            <person name="Gugger M."/>
            <person name="Coursin T."/>
            <person name="Rippka R."/>
            <person name="Tandeau De Marsac N."/>
            <person name="Huntemann M."/>
            <person name="Wei C.-L."/>
            <person name="Han J."/>
            <person name="Detter J.C."/>
            <person name="Han C."/>
            <person name="Tapia R."/>
            <person name="Chen A."/>
            <person name="Kyrpides N."/>
            <person name="Mavromatis K."/>
            <person name="Markowitz V."/>
            <person name="Szeto E."/>
            <person name="Ivanova N."/>
            <person name="Pagani I."/>
            <person name="Pati A."/>
            <person name="Goodwin L."/>
            <person name="Nordberg H.P."/>
            <person name="Cantor M.N."/>
            <person name="Hua S.X."/>
            <person name="Woyke T."/>
            <person name="Kerfeld C.A."/>
        </authorList>
    </citation>
    <scope>NUCLEOTIDE SEQUENCE [LARGE SCALE GENOMIC DNA]</scope>
    <source>
        <strain evidence="2 3">PCC 7417</strain>
    </source>
</reference>
<dbReference type="InterPro" id="IPR036518">
    <property type="entry name" value="CobE/GbiG_C_sf"/>
</dbReference>
<evidence type="ECO:0000313" key="3">
    <source>
        <dbReference type="Proteomes" id="UP000010475"/>
    </source>
</evidence>
<keyword evidence="3" id="KW-1185">Reference proteome</keyword>
<dbReference type="AlphaFoldDB" id="K9X5M2"/>
<dbReference type="HOGENOM" id="CLU_087913_0_2_3"/>
<protein>
    <submittedName>
        <fullName evidence="2">Cobalamin biosynthesis protein CbiG</fullName>
    </submittedName>
</protein>
<dbReference type="eggNOG" id="COG2073">
    <property type="taxonomic scope" value="Bacteria"/>
</dbReference>
<dbReference type="SUPFAM" id="SSF159664">
    <property type="entry name" value="CobE/GbiG C-terminal domain-like"/>
    <property type="match status" value="1"/>
</dbReference>
<dbReference type="PANTHER" id="PTHR37477:SF1">
    <property type="entry name" value="COBALT-PRECORRIN-5A HYDROLASE"/>
    <property type="match status" value="1"/>
</dbReference>
<proteinExistence type="predicted"/>
<dbReference type="RefSeq" id="WP_015211188.1">
    <property type="nucleotide sequence ID" value="NC_019757.1"/>
</dbReference>
<evidence type="ECO:0000313" key="2">
    <source>
        <dbReference type="EMBL" id="AFZ27955.1"/>
    </source>
</evidence>
<dbReference type="KEGG" id="csg:Cylst_5981"/>
<dbReference type="Gene3D" id="3.30.420.180">
    <property type="entry name" value="CobE/GbiG C-terminal domain"/>
    <property type="match status" value="1"/>
</dbReference>
<evidence type="ECO:0000259" key="1">
    <source>
        <dbReference type="Pfam" id="PF01890"/>
    </source>
</evidence>
<gene>
    <name evidence="2" type="ORF">Cylst_5981</name>
</gene>
<dbReference type="InterPro" id="IPR052553">
    <property type="entry name" value="CbiG_hydrolase"/>
</dbReference>